<keyword evidence="3" id="KW-1185">Reference proteome</keyword>
<evidence type="ECO:0000256" key="1">
    <source>
        <dbReference type="SAM" id="Phobius"/>
    </source>
</evidence>
<feature type="non-terminal residue" evidence="2">
    <location>
        <position position="1"/>
    </location>
</feature>
<proteinExistence type="predicted"/>
<accession>A0A195E5R7</accession>
<dbReference type="Proteomes" id="UP000078492">
    <property type="component" value="Unassembled WGS sequence"/>
</dbReference>
<keyword evidence="1" id="KW-0472">Membrane</keyword>
<feature type="transmembrane region" description="Helical" evidence="1">
    <location>
        <begin position="74"/>
        <end position="93"/>
    </location>
</feature>
<name>A0A195E5R7_9HYME</name>
<sequence length="144" mass="17092">ELKICLHELSVVDDTLEALDAPKEYQRLRNWIIRIIIGYIVYIFFSMASSIYALFLGSVIPINFVIYKIFLLQYPQFVIILSALIWGTILRYTSSRFHQVNNRLQVFCSDLFENNTDRTQNRCILVRQRMTGVKNCKQYIWIIM</sequence>
<reference evidence="2 3" key="1">
    <citation type="submission" date="2015-09" db="EMBL/GenBank/DDBJ databases">
        <title>Trachymyrmex cornetzi WGS genome.</title>
        <authorList>
            <person name="Nygaard S."/>
            <person name="Hu H."/>
            <person name="Boomsma J."/>
            <person name="Zhang G."/>
        </authorList>
    </citation>
    <scope>NUCLEOTIDE SEQUENCE [LARGE SCALE GENOMIC DNA]</scope>
    <source>
        <strain evidence="2">Tcor2-1</strain>
        <tissue evidence="2">Whole body</tissue>
    </source>
</reference>
<organism evidence="2 3">
    <name type="scientific">Trachymyrmex cornetzi</name>
    <dbReference type="NCBI Taxonomy" id="471704"/>
    <lineage>
        <taxon>Eukaryota</taxon>
        <taxon>Metazoa</taxon>
        <taxon>Ecdysozoa</taxon>
        <taxon>Arthropoda</taxon>
        <taxon>Hexapoda</taxon>
        <taxon>Insecta</taxon>
        <taxon>Pterygota</taxon>
        <taxon>Neoptera</taxon>
        <taxon>Endopterygota</taxon>
        <taxon>Hymenoptera</taxon>
        <taxon>Apocrita</taxon>
        <taxon>Aculeata</taxon>
        <taxon>Formicoidea</taxon>
        <taxon>Formicidae</taxon>
        <taxon>Myrmicinae</taxon>
        <taxon>Trachymyrmex</taxon>
    </lineage>
</organism>
<dbReference type="AlphaFoldDB" id="A0A195E5R7"/>
<feature type="transmembrane region" description="Helical" evidence="1">
    <location>
        <begin position="31"/>
        <end position="54"/>
    </location>
</feature>
<evidence type="ECO:0000313" key="3">
    <source>
        <dbReference type="Proteomes" id="UP000078492"/>
    </source>
</evidence>
<protein>
    <submittedName>
        <fullName evidence="2">Uncharacterized protein</fullName>
    </submittedName>
</protein>
<dbReference type="EMBL" id="KQ979592">
    <property type="protein sequence ID" value="KYN20540.1"/>
    <property type="molecule type" value="Genomic_DNA"/>
</dbReference>
<keyword evidence="1" id="KW-1133">Transmembrane helix</keyword>
<evidence type="ECO:0000313" key="2">
    <source>
        <dbReference type="EMBL" id="KYN20540.1"/>
    </source>
</evidence>
<gene>
    <name evidence="2" type="ORF">ALC57_07029</name>
</gene>
<keyword evidence="1" id="KW-0812">Transmembrane</keyword>